<dbReference type="STRING" id="45065.Lgee_0861"/>
<dbReference type="OrthoDB" id="8591832at2"/>
<proteinExistence type="predicted"/>
<comment type="caution">
    <text evidence="1">The sequence shown here is derived from an EMBL/GenBank/DDBJ whole genome shotgun (WGS) entry which is preliminary data.</text>
</comment>
<dbReference type="PANTHER" id="PTHR15887:SF1">
    <property type="entry name" value="TRANSMEMBRANE PROTEIN 69"/>
    <property type="match status" value="1"/>
</dbReference>
<dbReference type="Pfam" id="PF11911">
    <property type="entry name" value="DUF3429"/>
    <property type="match status" value="1"/>
</dbReference>
<dbReference type="InterPro" id="IPR021836">
    <property type="entry name" value="DUF3429"/>
</dbReference>
<dbReference type="EMBL" id="LNYC01000030">
    <property type="protein sequence ID" value="KTD01179.1"/>
    <property type="molecule type" value="Genomic_DNA"/>
</dbReference>
<dbReference type="AlphaFoldDB" id="A0A0W0U0T0"/>
<dbReference type="RefSeq" id="WP_028386906.1">
    <property type="nucleotide sequence ID" value="NZ_CAAAHN010000041.1"/>
</dbReference>
<name>A0A0W0U0T0_9GAMM</name>
<organism evidence="1 2">
    <name type="scientific">Legionella geestiana</name>
    <dbReference type="NCBI Taxonomy" id="45065"/>
    <lineage>
        <taxon>Bacteria</taxon>
        <taxon>Pseudomonadati</taxon>
        <taxon>Pseudomonadota</taxon>
        <taxon>Gammaproteobacteria</taxon>
        <taxon>Legionellales</taxon>
        <taxon>Legionellaceae</taxon>
        <taxon>Legionella</taxon>
    </lineage>
</organism>
<dbReference type="Proteomes" id="UP000054785">
    <property type="component" value="Unassembled WGS sequence"/>
</dbReference>
<protein>
    <submittedName>
        <fullName evidence="1">Uncharacterized protein</fullName>
    </submittedName>
</protein>
<evidence type="ECO:0000313" key="2">
    <source>
        <dbReference type="Proteomes" id="UP000054785"/>
    </source>
</evidence>
<accession>A0A0W0U0T0</accession>
<sequence>MNKNNTLAAKVLTYAGIIPFIALGTAVSLHIGGLDYSLALFAYGAVIIAFLCGIHWATFLFFSEKCARNLLLYSNIITLVGWLSVLSIKTYLTFALQILCFLSLLILDLELYRKKLIPLWFFHLRRNATIAVTLSLLLTAYFTSIF</sequence>
<gene>
    <name evidence="1" type="ORF">Lgee_0861</name>
</gene>
<keyword evidence="2" id="KW-1185">Reference proteome</keyword>
<dbReference type="PATRIC" id="fig|45065.4.peg.924"/>
<evidence type="ECO:0000313" key="1">
    <source>
        <dbReference type="EMBL" id="KTD01179.1"/>
    </source>
</evidence>
<reference evidence="1 2" key="1">
    <citation type="submission" date="2015-11" db="EMBL/GenBank/DDBJ databases">
        <title>Genomic analysis of 38 Legionella species identifies large and diverse effector repertoires.</title>
        <authorList>
            <person name="Burstein D."/>
            <person name="Amaro F."/>
            <person name="Zusman T."/>
            <person name="Lifshitz Z."/>
            <person name="Cohen O."/>
            <person name="Gilbert J.A."/>
            <person name="Pupko T."/>
            <person name="Shuman H.A."/>
            <person name="Segal G."/>
        </authorList>
    </citation>
    <scope>NUCLEOTIDE SEQUENCE [LARGE SCALE GENOMIC DNA]</scope>
    <source>
        <strain evidence="1 2">ATCC 49504</strain>
    </source>
</reference>
<dbReference type="PANTHER" id="PTHR15887">
    <property type="entry name" value="TRANSMEMBRANE PROTEIN 69"/>
    <property type="match status" value="1"/>
</dbReference>